<evidence type="ECO:0000313" key="1">
    <source>
        <dbReference type="EMBL" id="SVD11260.1"/>
    </source>
</evidence>
<organism evidence="1">
    <name type="scientific">marine metagenome</name>
    <dbReference type="NCBI Taxonomy" id="408172"/>
    <lineage>
        <taxon>unclassified sequences</taxon>
        <taxon>metagenomes</taxon>
        <taxon>ecological metagenomes</taxon>
    </lineage>
</organism>
<proteinExistence type="predicted"/>
<dbReference type="EMBL" id="UINC01130286">
    <property type="protein sequence ID" value="SVD11260.1"/>
    <property type="molecule type" value="Genomic_DNA"/>
</dbReference>
<name>A0A382SMS6_9ZZZZ</name>
<dbReference type="AlphaFoldDB" id="A0A382SMS6"/>
<protein>
    <submittedName>
        <fullName evidence="1">Uncharacterized protein</fullName>
    </submittedName>
</protein>
<reference evidence="1" key="1">
    <citation type="submission" date="2018-05" db="EMBL/GenBank/DDBJ databases">
        <authorList>
            <person name="Lanie J.A."/>
            <person name="Ng W.-L."/>
            <person name="Kazmierczak K.M."/>
            <person name="Andrzejewski T.M."/>
            <person name="Davidsen T.M."/>
            <person name="Wayne K.J."/>
            <person name="Tettelin H."/>
            <person name="Glass J.I."/>
            <person name="Rusch D."/>
            <person name="Podicherti R."/>
            <person name="Tsui H.-C.T."/>
            <person name="Winkler M.E."/>
        </authorList>
    </citation>
    <scope>NUCLEOTIDE SEQUENCE</scope>
</reference>
<gene>
    <name evidence="1" type="ORF">METZ01_LOCUS364114</name>
</gene>
<sequence>MRLALFPTPPDPTAKRPVRIWSRVAGALFLGWLTGCAQTPTEMATDAHIRFYNINSVGQLSELSLVPGREEPGCHDMPLDLKVHRVALIGFSECLVFGENDCPDDATLVMRWSGKHSRSDPNKNQPTTRITPGSLWLFEAGREVEVASWRCYADS</sequence>
<accession>A0A382SMS6</accession>